<accession>A0ABW4UJK6</accession>
<reference evidence="2" key="1">
    <citation type="journal article" date="2019" name="Int. J. Syst. Evol. Microbiol.">
        <title>The Global Catalogue of Microorganisms (GCM) 10K type strain sequencing project: providing services to taxonomists for standard genome sequencing and annotation.</title>
        <authorList>
            <consortium name="The Broad Institute Genomics Platform"/>
            <consortium name="The Broad Institute Genome Sequencing Center for Infectious Disease"/>
            <person name="Wu L."/>
            <person name="Ma J."/>
        </authorList>
    </citation>
    <scope>NUCLEOTIDE SEQUENCE [LARGE SCALE GENOMIC DNA]</scope>
    <source>
        <strain evidence="2">CGMCC 1.16225</strain>
    </source>
</reference>
<dbReference type="EMBL" id="JBHUGZ010000017">
    <property type="protein sequence ID" value="MFD1986239.1"/>
    <property type="molecule type" value="Genomic_DNA"/>
</dbReference>
<evidence type="ECO:0000313" key="1">
    <source>
        <dbReference type="EMBL" id="MFD1986239.1"/>
    </source>
</evidence>
<comment type="caution">
    <text evidence="1">The sequence shown here is derived from an EMBL/GenBank/DDBJ whole genome shotgun (WGS) entry which is preliminary data.</text>
</comment>
<name>A0ABW4UJK6_9HYPH</name>
<organism evidence="1 2">
    <name type="scientific">Mesorhizobium newzealandense</name>
    <dbReference type="NCBI Taxonomy" id="1300302"/>
    <lineage>
        <taxon>Bacteria</taxon>
        <taxon>Pseudomonadati</taxon>
        <taxon>Pseudomonadota</taxon>
        <taxon>Alphaproteobacteria</taxon>
        <taxon>Hyphomicrobiales</taxon>
        <taxon>Phyllobacteriaceae</taxon>
        <taxon>Mesorhizobium</taxon>
    </lineage>
</organism>
<evidence type="ECO:0000313" key="2">
    <source>
        <dbReference type="Proteomes" id="UP001597405"/>
    </source>
</evidence>
<protein>
    <recommendedName>
        <fullName evidence="3">CHAD domain-containing protein</fullName>
    </recommendedName>
</protein>
<sequence length="243" mass="28016">MMELVQVNRILDAVGPRHFPENIDRAALLRGLEICAQWYREALRYSTKKSDLQHRERLAAISKTTKRLRHLLDDESKACELNRSTTLHLLEMNDIQERLAALIKATERHLSQREIRNGPHTAYQQSFRKWSPFEWLVGRWLPLVYMEVGMEDPGGLEALVAKDSSYIRFVLATLAELDVTSGTTAYSRSSVIKAIRLPFTGKVRRKGASQVDRYLYWRVQLLRSVMNPHLNLDTDQDALGKIS</sequence>
<evidence type="ECO:0008006" key="3">
    <source>
        <dbReference type="Google" id="ProtNLM"/>
    </source>
</evidence>
<gene>
    <name evidence="1" type="ORF">ACFSOZ_27720</name>
</gene>
<keyword evidence="2" id="KW-1185">Reference proteome</keyword>
<proteinExistence type="predicted"/>
<dbReference type="Proteomes" id="UP001597405">
    <property type="component" value="Unassembled WGS sequence"/>
</dbReference>
<dbReference type="RefSeq" id="WP_379103220.1">
    <property type="nucleotide sequence ID" value="NZ_JBHUGZ010000017.1"/>
</dbReference>